<keyword evidence="13" id="KW-1185">Reference proteome</keyword>
<comment type="caution">
    <text evidence="8">Lacks conserved residue(s) required for the propagation of feature annotation.</text>
</comment>
<dbReference type="GO" id="GO:0046872">
    <property type="term" value="F:metal ion binding"/>
    <property type="evidence" value="ECO:0007669"/>
    <property type="project" value="UniProtKB-UniRule"/>
</dbReference>
<feature type="binding site" evidence="8">
    <location>
        <position position="560"/>
    </location>
    <ligand>
        <name>Ca(2+)</name>
        <dbReference type="ChEBI" id="CHEBI:29108"/>
    </ligand>
</feature>
<dbReference type="CDD" id="cd04056">
    <property type="entry name" value="Peptidases_S53"/>
    <property type="match status" value="1"/>
</dbReference>
<proteinExistence type="predicted"/>
<evidence type="ECO:0000256" key="5">
    <source>
        <dbReference type="ARBA" id="ARBA00022825"/>
    </source>
</evidence>
<accession>A0AAD7EAF0</accession>
<dbReference type="GO" id="GO:0008240">
    <property type="term" value="F:tripeptidyl-peptidase activity"/>
    <property type="evidence" value="ECO:0007669"/>
    <property type="project" value="TreeGrafter"/>
</dbReference>
<feature type="signal peptide" evidence="10">
    <location>
        <begin position="1"/>
        <end position="17"/>
    </location>
</feature>
<evidence type="ECO:0000259" key="11">
    <source>
        <dbReference type="PROSITE" id="PS51695"/>
    </source>
</evidence>
<keyword evidence="6 8" id="KW-0106">Calcium</keyword>
<feature type="binding site" evidence="8">
    <location>
        <position position="541"/>
    </location>
    <ligand>
        <name>Ca(2+)</name>
        <dbReference type="ChEBI" id="CHEBI:29108"/>
    </ligand>
</feature>
<evidence type="ECO:0000313" key="12">
    <source>
        <dbReference type="EMBL" id="KAJ7307084.1"/>
    </source>
</evidence>
<name>A0AAD7EAF0_9AGAR</name>
<keyword evidence="3 8" id="KW-0479">Metal-binding</keyword>
<evidence type="ECO:0000256" key="2">
    <source>
        <dbReference type="ARBA" id="ARBA00022670"/>
    </source>
</evidence>
<feature type="compositionally biased region" description="Basic residues" evidence="9">
    <location>
        <begin position="191"/>
        <end position="203"/>
    </location>
</feature>
<feature type="domain" description="Peptidase S53" evidence="11">
    <location>
        <begin position="222"/>
        <end position="581"/>
    </location>
</feature>
<feature type="binding site" evidence="8">
    <location>
        <position position="542"/>
    </location>
    <ligand>
        <name>Ca(2+)</name>
        <dbReference type="ChEBI" id="CHEBI:29108"/>
    </ligand>
</feature>
<comment type="caution">
    <text evidence="12">The sequence shown here is derived from an EMBL/GenBank/DDBJ whole genome shotgun (WGS) entry which is preliminary data.</text>
</comment>
<keyword evidence="2 12" id="KW-0645">Protease</keyword>
<evidence type="ECO:0000256" key="3">
    <source>
        <dbReference type="ARBA" id="ARBA00022723"/>
    </source>
</evidence>
<dbReference type="InterPro" id="IPR036852">
    <property type="entry name" value="Peptidase_S8/S53_dom_sf"/>
</dbReference>
<feature type="binding site" evidence="8">
    <location>
        <position position="562"/>
    </location>
    <ligand>
        <name>Ca(2+)</name>
        <dbReference type="ChEBI" id="CHEBI:29108"/>
    </ligand>
</feature>
<feature type="region of interest" description="Disordered" evidence="9">
    <location>
        <begin position="187"/>
        <end position="218"/>
    </location>
</feature>
<comment type="subcellular location">
    <subcellularLocation>
        <location evidence="1">Secreted</location>
        <location evidence="1">Extracellular space</location>
    </subcellularLocation>
</comment>
<feature type="chain" id="PRO_5042142879" evidence="10">
    <location>
        <begin position="18"/>
        <end position="581"/>
    </location>
</feature>
<dbReference type="Pfam" id="PF09286">
    <property type="entry name" value="Pro-kuma_activ"/>
    <property type="match status" value="1"/>
</dbReference>
<dbReference type="EMBL" id="JARIHO010000089">
    <property type="protein sequence ID" value="KAJ7307084.1"/>
    <property type="molecule type" value="Genomic_DNA"/>
</dbReference>
<dbReference type="AlphaFoldDB" id="A0AAD7EAF0"/>
<protein>
    <submittedName>
        <fullName evidence="12">Family S53 protease</fullName>
    </submittedName>
</protein>
<comment type="cofactor">
    <cofactor evidence="8">
        <name>Ca(2+)</name>
        <dbReference type="ChEBI" id="CHEBI:29108"/>
    </cofactor>
    <text evidence="8">Binds 1 Ca(2+) ion per subunit.</text>
</comment>
<keyword evidence="4" id="KW-0378">Hydrolase</keyword>
<dbReference type="Gene3D" id="3.40.50.200">
    <property type="entry name" value="Peptidase S8/S53 domain"/>
    <property type="match status" value="1"/>
</dbReference>
<evidence type="ECO:0000256" key="7">
    <source>
        <dbReference type="ARBA" id="ARBA00023145"/>
    </source>
</evidence>
<reference evidence="12" key="1">
    <citation type="submission" date="2023-03" db="EMBL/GenBank/DDBJ databases">
        <title>Massive genome expansion in bonnet fungi (Mycena s.s.) driven by repeated elements and novel gene families across ecological guilds.</title>
        <authorList>
            <consortium name="Lawrence Berkeley National Laboratory"/>
            <person name="Harder C.B."/>
            <person name="Miyauchi S."/>
            <person name="Viragh M."/>
            <person name="Kuo A."/>
            <person name="Thoen E."/>
            <person name="Andreopoulos B."/>
            <person name="Lu D."/>
            <person name="Skrede I."/>
            <person name="Drula E."/>
            <person name="Henrissat B."/>
            <person name="Morin E."/>
            <person name="Kohler A."/>
            <person name="Barry K."/>
            <person name="LaButti K."/>
            <person name="Morin E."/>
            <person name="Salamov A."/>
            <person name="Lipzen A."/>
            <person name="Mereny Z."/>
            <person name="Hegedus B."/>
            <person name="Baldrian P."/>
            <person name="Stursova M."/>
            <person name="Weitz H."/>
            <person name="Taylor A."/>
            <person name="Grigoriev I.V."/>
            <person name="Nagy L.G."/>
            <person name="Martin F."/>
            <person name="Kauserud H."/>
        </authorList>
    </citation>
    <scope>NUCLEOTIDE SEQUENCE</scope>
    <source>
        <strain evidence="12">CBHHK002</strain>
    </source>
</reference>
<dbReference type="CDD" id="cd11377">
    <property type="entry name" value="Pro-peptidase_S53"/>
    <property type="match status" value="1"/>
</dbReference>
<keyword evidence="7" id="KW-0865">Zymogen</keyword>
<dbReference type="PANTHER" id="PTHR14218">
    <property type="entry name" value="PROTEASE S8 TRIPEPTIDYL PEPTIDASE I CLN2"/>
    <property type="match status" value="1"/>
</dbReference>
<dbReference type="InterPro" id="IPR050819">
    <property type="entry name" value="Tripeptidyl-peptidase_I"/>
</dbReference>
<evidence type="ECO:0000313" key="13">
    <source>
        <dbReference type="Proteomes" id="UP001218218"/>
    </source>
</evidence>
<evidence type="ECO:0000256" key="9">
    <source>
        <dbReference type="SAM" id="MobiDB-lite"/>
    </source>
</evidence>
<dbReference type="SUPFAM" id="SSF52743">
    <property type="entry name" value="Subtilisin-like"/>
    <property type="match status" value="1"/>
</dbReference>
<evidence type="ECO:0000256" key="8">
    <source>
        <dbReference type="PROSITE-ProRule" id="PRU01032"/>
    </source>
</evidence>
<dbReference type="GO" id="GO:0006508">
    <property type="term" value="P:proteolysis"/>
    <property type="evidence" value="ECO:0007669"/>
    <property type="project" value="UniProtKB-KW"/>
</dbReference>
<evidence type="ECO:0000256" key="6">
    <source>
        <dbReference type="ARBA" id="ARBA00022837"/>
    </source>
</evidence>
<dbReference type="GO" id="GO:0005576">
    <property type="term" value="C:extracellular region"/>
    <property type="evidence" value="ECO:0007669"/>
    <property type="project" value="UniProtKB-SubCell"/>
</dbReference>
<dbReference type="InterPro" id="IPR015366">
    <property type="entry name" value="S53_propep"/>
</dbReference>
<evidence type="ECO:0000256" key="10">
    <source>
        <dbReference type="SAM" id="SignalP"/>
    </source>
</evidence>
<dbReference type="GO" id="GO:0004252">
    <property type="term" value="F:serine-type endopeptidase activity"/>
    <property type="evidence" value="ECO:0007669"/>
    <property type="project" value="InterPro"/>
</dbReference>
<dbReference type="InterPro" id="IPR030400">
    <property type="entry name" value="Sedolisin_dom"/>
</dbReference>
<dbReference type="PROSITE" id="PS51695">
    <property type="entry name" value="SEDOLISIN"/>
    <property type="match status" value="1"/>
</dbReference>
<dbReference type="SUPFAM" id="SSF54897">
    <property type="entry name" value="Protease propeptides/inhibitors"/>
    <property type="match status" value="1"/>
</dbReference>
<evidence type="ECO:0000256" key="4">
    <source>
        <dbReference type="ARBA" id="ARBA00022801"/>
    </source>
</evidence>
<dbReference type="PANTHER" id="PTHR14218:SF15">
    <property type="entry name" value="TRIPEPTIDYL-PEPTIDASE 1"/>
    <property type="match status" value="1"/>
</dbReference>
<organism evidence="12 13">
    <name type="scientific">Mycena albidolilacea</name>
    <dbReference type="NCBI Taxonomy" id="1033008"/>
    <lineage>
        <taxon>Eukaryota</taxon>
        <taxon>Fungi</taxon>
        <taxon>Dikarya</taxon>
        <taxon>Basidiomycota</taxon>
        <taxon>Agaricomycotina</taxon>
        <taxon>Agaricomycetes</taxon>
        <taxon>Agaricomycetidae</taxon>
        <taxon>Agaricales</taxon>
        <taxon>Marasmiineae</taxon>
        <taxon>Mycenaceae</taxon>
        <taxon>Mycena</taxon>
    </lineage>
</organism>
<keyword evidence="5" id="KW-0720">Serine protease</keyword>
<dbReference type="SMART" id="SM00944">
    <property type="entry name" value="Pro-kuma_activ"/>
    <property type="match status" value="1"/>
</dbReference>
<dbReference type="Proteomes" id="UP001218218">
    <property type="component" value="Unassembled WGS sequence"/>
</dbReference>
<sequence>MVGATLVWSSFFSLAAASYSIRPRVLHSSRSDTPQGFASLGAAPVNQSIKLRFAIASKDAPGLEKALLDVSTPSSSNYGNHLTKDEVNAYLAPSDEALAAVQSWLTSNNVTATASGASGDWLTATVPISKANDLLGANYETFQHLDSGKSYARTLSYSLPADVAAHIDAVHPATSFNHPLSIRPVLSLPQSKKKGGKKGGKKGSNKDGNSNSTSTADSCADTITPTCLQSLYGIPTTAATESSNSIAVAGFIEQFAQKADLQSFLTSFRKDVSSSTTFTTQTLDGGENTQSPADAGVEANVTYQLDIQYTVGVATGVPVVFVSVGEDDQDGALGGFLDIVNFLAAEDNVPQVMTTSYGENEAGMDPALAVKLCNAYMGLGARGTSVLFASGDGGVEGGHSQQCTTFQAAFPAVCPYLTAVGSVHGTSPEIASDFSSGGFSNVFGVADYQADAVAGYLKALGSTNKGLFNASGRGYPDVSAQGENVQIVSGGKTSGVAGTSCSSPIFASVIGLINDELIAAGKSPLGFLNPWLYSNAAALTDVTSGSNPGCGTDGFPAKEGWDPVTGLGTPNFAALKAAAGL</sequence>
<keyword evidence="10" id="KW-0732">Signal</keyword>
<evidence type="ECO:0000256" key="1">
    <source>
        <dbReference type="ARBA" id="ARBA00004239"/>
    </source>
</evidence>
<gene>
    <name evidence="12" type="ORF">DFH08DRAFT_1088727</name>
</gene>